<dbReference type="EMBL" id="LCAG01000002">
    <property type="protein sequence ID" value="KKR87906.1"/>
    <property type="molecule type" value="Genomic_DNA"/>
</dbReference>
<sequence>MKKLLIVVVLSLILSGCIGVGSKKGPKADGEFVKGQVVEGFPNIPAYPQAEIIESFGLGGKFGVTSVSGDELAKVVNFFGPALSQLGWQNSLKKNSDTNFEYEISNDEFKGRVTINTAADGKSSAISVSVEPR</sequence>
<organism evidence="1 2">
    <name type="scientific">Candidatus Curtissbacteria bacterium GW2011_GWA1_41_11</name>
    <dbReference type="NCBI Taxonomy" id="1618409"/>
    <lineage>
        <taxon>Bacteria</taxon>
        <taxon>Candidatus Curtissiibacteriota</taxon>
    </lineage>
</organism>
<proteinExistence type="predicted"/>
<dbReference type="AlphaFoldDB" id="A0A0G0UK50"/>
<evidence type="ECO:0000313" key="2">
    <source>
        <dbReference type="Proteomes" id="UP000034854"/>
    </source>
</evidence>
<accession>A0A0G0UK50</accession>
<evidence type="ECO:0008006" key="3">
    <source>
        <dbReference type="Google" id="ProtNLM"/>
    </source>
</evidence>
<dbReference type="PROSITE" id="PS51257">
    <property type="entry name" value="PROKAR_LIPOPROTEIN"/>
    <property type="match status" value="1"/>
</dbReference>
<comment type="caution">
    <text evidence="1">The sequence shown here is derived from an EMBL/GenBank/DDBJ whole genome shotgun (WGS) entry which is preliminary data.</text>
</comment>
<dbReference type="Proteomes" id="UP000034854">
    <property type="component" value="Unassembled WGS sequence"/>
</dbReference>
<evidence type="ECO:0000313" key="1">
    <source>
        <dbReference type="EMBL" id="KKR87906.1"/>
    </source>
</evidence>
<reference evidence="1 2" key="1">
    <citation type="journal article" date="2015" name="Nature">
        <title>rRNA introns, odd ribosomes, and small enigmatic genomes across a large radiation of phyla.</title>
        <authorList>
            <person name="Brown C.T."/>
            <person name="Hug L.A."/>
            <person name="Thomas B.C."/>
            <person name="Sharon I."/>
            <person name="Castelle C.J."/>
            <person name="Singh A."/>
            <person name="Wilkins M.J."/>
            <person name="Williams K.H."/>
            <person name="Banfield J.F."/>
        </authorList>
    </citation>
    <scope>NUCLEOTIDE SEQUENCE [LARGE SCALE GENOMIC DNA]</scope>
</reference>
<name>A0A0G0UK50_9BACT</name>
<protein>
    <recommendedName>
        <fullName evidence="3">Lipoprotein</fullName>
    </recommendedName>
</protein>
<gene>
    <name evidence="1" type="ORF">UU34_C0002G0023</name>
</gene>